<dbReference type="InterPro" id="IPR051200">
    <property type="entry name" value="Host-pathogen_enzymatic-act"/>
</dbReference>
<dbReference type="EMBL" id="BAAATA010000019">
    <property type="protein sequence ID" value="GAA2494701.1"/>
    <property type="molecule type" value="Genomic_DNA"/>
</dbReference>
<dbReference type="Proteomes" id="UP001501358">
    <property type="component" value="Unassembled WGS sequence"/>
</dbReference>
<dbReference type="Gene3D" id="2.130.10.10">
    <property type="entry name" value="YVTN repeat-like/Quinoprotein amine dehydrogenase"/>
    <property type="match status" value="1"/>
</dbReference>
<dbReference type="InterPro" id="IPR019405">
    <property type="entry name" value="Lactonase_7-beta_prop"/>
</dbReference>
<feature type="chain" id="PRO_5045981547" description="YncE family protein" evidence="1">
    <location>
        <begin position="37"/>
        <end position="368"/>
    </location>
</feature>
<evidence type="ECO:0008006" key="4">
    <source>
        <dbReference type="Google" id="ProtNLM"/>
    </source>
</evidence>
<dbReference type="InterPro" id="IPR010916">
    <property type="entry name" value="TonB_box_CS"/>
</dbReference>
<comment type="caution">
    <text evidence="2">The sequence shown here is derived from an EMBL/GenBank/DDBJ whole genome shotgun (WGS) entry which is preliminary data.</text>
</comment>
<evidence type="ECO:0000256" key="1">
    <source>
        <dbReference type="SAM" id="SignalP"/>
    </source>
</evidence>
<sequence>MTAGQKNTFARTRRTCALALAAAVLTGAAAVSPAAAADRAAPEAGAAAQQRPGAAFAVTSAEVTRGLYQSAYSARNDVLWATASVGRPPVTQSRLLKLDPDTLEVEASFTPPVLDPATGAVEAVYGVAVDDEHDTVWTTNTRNNSVAVHSQRTGRHLATLEDVAHAREVVVDERRDLAWASSYEDGSVVAFDTRTLKEVDRITLEGSGPMGLDLDARTGTVYAADLKGDRVLAFSRGSDEVRAIPVAGEGAIGIDLTRNGRTAYVAEQTSGTVSVVDLRTGGVTRSVATGAGALSVSDDGRTGLLYVANRDSGTTTVVDPRKGTVLADLATGARPNHVTVARGAAYVLDKSASGADSADSAHRITGRR</sequence>
<evidence type="ECO:0000313" key="3">
    <source>
        <dbReference type="Proteomes" id="UP001501358"/>
    </source>
</evidence>
<name>A0ABP5ZAJ5_9ACTN</name>
<dbReference type="InterPro" id="IPR015943">
    <property type="entry name" value="WD40/YVTN_repeat-like_dom_sf"/>
</dbReference>
<gene>
    <name evidence="2" type="ORF">GCM10010406_33490</name>
</gene>
<proteinExistence type="predicted"/>
<dbReference type="PANTHER" id="PTHR47197:SF3">
    <property type="entry name" value="DIHYDRO-HEME D1 DEHYDROGENASE"/>
    <property type="match status" value="1"/>
</dbReference>
<dbReference type="RefSeq" id="WP_344383995.1">
    <property type="nucleotide sequence ID" value="NZ_BAAATA010000019.1"/>
</dbReference>
<dbReference type="InterPro" id="IPR011045">
    <property type="entry name" value="N2O_reductase_N"/>
</dbReference>
<keyword evidence="1" id="KW-0732">Signal</keyword>
<accession>A0ABP5ZAJ5</accession>
<organism evidence="2 3">
    <name type="scientific">Streptomyces thermolineatus</name>
    <dbReference type="NCBI Taxonomy" id="44033"/>
    <lineage>
        <taxon>Bacteria</taxon>
        <taxon>Bacillati</taxon>
        <taxon>Actinomycetota</taxon>
        <taxon>Actinomycetes</taxon>
        <taxon>Kitasatosporales</taxon>
        <taxon>Streptomycetaceae</taxon>
        <taxon>Streptomyces</taxon>
    </lineage>
</organism>
<feature type="signal peptide" evidence="1">
    <location>
        <begin position="1"/>
        <end position="36"/>
    </location>
</feature>
<keyword evidence="3" id="KW-1185">Reference proteome</keyword>
<dbReference type="Pfam" id="PF10282">
    <property type="entry name" value="Lactonase"/>
    <property type="match status" value="1"/>
</dbReference>
<dbReference type="PANTHER" id="PTHR47197">
    <property type="entry name" value="PROTEIN NIRF"/>
    <property type="match status" value="1"/>
</dbReference>
<dbReference type="SUPFAM" id="SSF50974">
    <property type="entry name" value="Nitrous oxide reductase, N-terminal domain"/>
    <property type="match status" value="1"/>
</dbReference>
<reference evidence="3" key="1">
    <citation type="journal article" date="2019" name="Int. J. Syst. Evol. Microbiol.">
        <title>The Global Catalogue of Microorganisms (GCM) 10K type strain sequencing project: providing services to taxonomists for standard genome sequencing and annotation.</title>
        <authorList>
            <consortium name="The Broad Institute Genomics Platform"/>
            <consortium name="The Broad Institute Genome Sequencing Center for Infectious Disease"/>
            <person name="Wu L."/>
            <person name="Ma J."/>
        </authorList>
    </citation>
    <scope>NUCLEOTIDE SEQUENCE [LARGE SCALE GENOMIC DNA]</scope>
    <source>
        <strain evidence="3">JCM 6307</strain>
    </source>
</reference>
<dbReference type="PROSITE" id="PS00430">
    <property type="entry name" value="TONB_DEPENDENT_REC_1"/>
    <property type="match status" value="1"/>
</dbReference>
<evidence type="ECO:0000313" key="2">
    <source>
        <dbReference type="EMBL" id="GAA2494701.1"/>
    </source>
</evidence>
<protein>
    <recommendedName>
        <fullName evidence="4">YncE family protein</fullName>
    </recommendedName>
</protein>